<evidence type="ECO:0000313" key="13">
    <source>
        <dbReference type="EMBL" id="CAD7653382.1"/>
    </source>
</evidence>
<dbReference type="EMBL" id="CAJPVJ010006590">
    <property type="protein sequence ID" value="CAG2170569.1"/>
    <property type="molecule type" value="Genomic_DNA"/>
</dbReference>
<evidence type="ECO:0000256" key="1">
    <source>
        <dbReference type="ARBA" id="ARBA00004496"/>
    </source>
</evidence>
<dbReference type="InterPro" id="IPR020472">
    <property type="entry name" value="WD40_PAC1"/>
</dbReference>
<dbReference type="PRINTS" id="PR00320">
    <property type="entry name" value="GPROTEINBRPT"/>
</dbReference>
<dbReference type="PROSITE" id="PS50082">
    <property type="entry name" value="WD_REPEATS_2"/>
    <property type="match status" value="5"/>
</dbReference>
<keyword evidence="3" id="KW-0963">Cytoplasm</keyword>
<accession>A0A7R9M4E4</accession>
<feature type="domain" description="Striatin N-terminal" evidence="12">
    <location>
        <begin position="88"/>
        <end position="218"/>
    </location>
</feature>
<feature type="compositionally biased region" description="Polar residues" evidence="11">
    <location>
        <begin position="238"/>
        <end position="250"/>
    </location>
</feature>
<evidence type="ECO:0000256" key="10">
    <source>
        <dbReference type="SAM" id="Coils"/>
    </source>
</evidence>
<feature type="region of interest" description="Disordered" evidence="11">
    <location>
        <begin position="298"/>
        <end position="329"/>
    </location>
</feature>
<dbReference type="Proteomes" id="UP000728032">
    <property type="component" value="Unassembled WGS sequence"/>
</dbReference>
<dbReference type="InterPro" id="IPR051488">
    <property type="entry name" value="WD_repeat_striatin"/>
</dbReference>
<gene>
    <name evidence="13" type="ORF">ONB1V03_LOCUS10036</name>
</gene>
<comment type="similarity">
    <text evidence="2">Belongs to the WD repeat striatin family.</text>
</comment>
<keyword evidence="4" id="KW-0597">Phosphoprotein</keyword>
<evidence type="ECO:0000256" key="6">
    <source>
        <dbReference type="ARBA" id="ARBA00022737"/>
    </source>
</evidence>
<evidence type="ECO:0000256" key="4">
    <source>
        <dbReference type="ARBA" id="ARBA00022553"/>
    </source>
</evidence>
<dbReference type="InterPro" id="IPR019775">
    <property type="entry name" value="WD40_repeat_CS"/>
</dbReference>
<dbReference type="GO" id="GO:0005737">
    <property type="term" value="C:cytoplasm"/>
    <property type="evidence" value="ECO:0007669"/>
    <property type="project" value="UniProtKB-SubCell"/>
</dbReference>
<dbReference type="FunFam" id="1.20.5.300:FF:000001">
    <property type="entry name" value="striatin isoform X1"/>
    <property type="match status" value="1"/>
</dbReference>
<dbReference type="Pfam" id="PF00400">
    <property type="entry name" value="WD40"/>
    <property type="match status" value="6"/>
</dbReference>
<dbReference type="InterPro" id="IPR013258">
    <property type="entry name" value="Striatin_N"/>
</dbReference>
<protein>
    <recommendedName>
        <fullName evidence="12">Striatin N-terminal domain-containing protein</fullName>
    </recommendedName>
</protein>
<organism evidence="13">
    <name type="scientific">Oppiella nova</name>
    <dbReference type="NCBI Taxonomy" id="334625"/>
    <lineage>
        <taxon>Eukaryota</taxon>
        <taxon>Metazoa</taxon>
        <taxon>Ecdysozoa</taxon>
        <taxon>Arthropoda</taxon>
        <taxon>Chelicerata</taxon>
        <taxon>Arachnida</taxon>
        <taxon>Acari</taxon>
        <taxon>Acariformes</taxon>
        <taxon>Sarcoptiformes</taxon>
        <taxon>Oribatida</taxon>
        <taxon>Brachypylina</taxon>
        <taxon>Oppioidea</taxon>
        <taxon>Oppiidae</taxon>
        <taxon>Oppiella</taxon>
    </lineage>
</organism>
<dbReference type="Pfam" id="PF08232">
    <property type="entry name" value="Striatin"/>
    <property type="match status" value="1"/>
</dbReference>
<feature type="repeat" description="WD" evidence="9">
    <location>
        <begin position="674"/>
        <end position="715"/>
    </location>
</feature>
<evidence type="ECO:0000256" key="7">
    <source>
        <dbReference type="ARBA" id="ARBA00022860"/>
    </source>
</evidence>
<evidence type="ECO:0000256" key="3">
    <source>
        <dbReference type="ARBA" id="ARBA00022490"/>
    </source>
</evidence>
<feature type="compositionally biased region" description="Basic and acidic residues" evidence="11">
    <location>
        <begin position="299"/>
        <end position="308"/>
    </location>
</feature>
<dbReference type="InterPro" id="IPR001680">
    <property type="entry name" value="WD40_rpt"/>
</dbReference>
<feature type="compositionally biased region" description="Polar residues" evidence="11">
    <location>
        <begin position="70"/>
        <end position="84"/>
    </location>
</feature>
<evidence type="ECO:0000256" key="11">
    <source>
        <dbReference type="SAM" id="MobiDB-lite"/>
    </source>
</evidence>
<sequence>MMDTMEASMSPNMAQSQKRANININYQTNGGPMGSETHNCAPMGQSSQQSTAGAQQSSVPPLNSMPGPQMGQTGSPGSQAPAQPTYSIPGIVHYLQYEWHRFEMQRQQWEVERAELQARIALLQGERKGQENLKNDLVRRIKMLEYCLRQERAKYHKLKFGCDPPNMGAPQDELKELNSDLEESLMSESGGQTAVNWKQGRQLLRQYLQEIGYTDTIIDVRSNRVRSLLGLTTNTSLEDSQTVGQDSGDSSSRKLNDGDVEGYKTRLVRRDLNRNAWKPEQTIVTDAEASVLATFEFLNEQREGRNAEDGDEEEDEEDGCDDMDTARSAGPYAIDSETEEVLAEFDFLSTHPSGEQKDGSPWGRPGSGKDVVDIGELAALTVANESLDMNGSAANSQMSTEFRRTWNPRYILKSHFDCVRCLRFHATEPLLITCSEDETLKLWNLNKTQQSNKGKQQQQPMGPTGGTTFDLEPVYTYRGHTSRVLSLTVNNNTIYSGGQNGQLMMWSIPADIANIDPYDAYDLSLQICQIDAHTDAIWSLVAIPSSSSPTPILCSAAADQTIKIWDTSRVQCTKTITLEGTTRPTCLAAVAPHNNNSESSSPSLLAAAFTDGSISVYDLEVTSGSKPVLTFEAGAPGRVNAVAVHPTMPVVVSAHEDRQIKLWDLNSGKCIHAMVAHLDEVTCLACDPNGLYLLSGSHDCSVRLWNFDSRTCVQEITSHRKKFDEAIFDVTFHPNRPYFASGGADALAKVFV</sequence>
<feature type="compositionally biased region" description="Acidic residues" evidence="11">
    <location>
        <begin position="309"/>
        <end position="323"/>
    </location>
</feature>
<keyword evidence="7" id="KW-0112">Calmodulin-binding</keyword>
<dbReference type="EMBL" id="OC921415">
    <property type="protein sequence ID" value="CAD7653382.1"/>
    <property type="molecule type" value="Genomic_DNA"/>
</dbReference>
<evidence type="ECO:0000259" key="12">
    <source>
        <dbReference type="Pfam" id="PF08232"/>
    </source>
</evidence>
<dbReference type="CDD" id="cd00200">
    <property type="entry name" value="WD40"/>
    <property type="match status" value="1"/>
</dbReference>
<dbReference type="PANTHER" id="PTHR15653">
    <property type="entry name" value="STRIATIN"/>
    <property type="match status" value="1"/>
</dbReference>
<evidence type="ECO:0000256" key="5">
    <source>
        <dbReference type="ARBA" id="ARBA00022574"/>
    </source>
</evidence>
<comment type="subcellular location">
    <subcellularLocation>
        <location evidence="1">Cytoplasm</location>
    </subcellularLocation>
</comment>
<keyword evidence="6" id="KW-0677">Repeat</keyword>
<feature type="coiled-coil region" evidence="10">
    <location>
        <begin position="106"/>
        <end position="133"/>
    </location>
</feature>
<dbReference type="SMART" id="SM00320">
    <property type="entry name" value="WD40"/>
    <property type="match status" value="7"/>
</dbReference>
<dbReference type="OrthoDB" id="727118at2759"/>
<feature type="compositionally biased region" description="Low complexity" evidence="11">
    <location>
        <begin position="44"/>
        <end position="58"/>
    </location>
</feature>
<dbReference type="Gene3D" id="2.130.10.10">
    <property type="entry name" value="YVTN repeat-like/Quinoprotein amine dehydrogenase"/>
    <property type="match status" value="2"/>
</dbReference>
<feature type="repeat" description="WD" evidence="9">
    <location>
        <begin position="530"/>
        <end position="575"/>
    </location>
</feature>
<feature type="region of interest" description="Disordered" evidence="11">
    <location>
        <begin position="238"/>
        <end position="258"/>
    </location>
</feature>
<keyword evidence="8 10" id="KW-0175">Coiled coil</keyword>
<feature type="region of interest" description="Disordered" evidence="11">
    <location>
        <begin position="24"/>
        <end position="84"/>
    </location>
</feature>
<dbReference type="AlphaFoldDB" id="A0A7R9M4E4"/>
<dbReference type="PANTHER" id="PTHR15653:SF0">
    <property type="entry name" value="CONNECTOR OF KINASE TO AP-1, ISOFORM E"/>
    <property type="match status" value="1"/>
</dbReference>
<evidence type="ECO:0000256" key="2">
    <source>
        <dbReference type="ARBA" id="ARBA00009616"/>
    </source>
</evidence>
<dbReference type="SUPFAM" id="SSF50978">
    <property type="entry name" value="WD40 repeat-like"/>
    <property type="match status" value="1"/>
</dbReference>
<dbReference type="InterPro" id="IPR015943">
    <property type="entry name" value="WD40/YVTN_repeat-like_dom_sf"/>
</dbReference>
<feature type="repeat" description="WD" evidence="9">
    <location>
        <begin position="632"/>
        <end position="673"/>
    </location>
</feature>
<evidence type="ECO:0000256" key="9">
    <source>
        <dbReference type="PROSITE-ProRule" id="PRU00221"/>
    </source>
</evidence>
<dbReference type="GO" id="GO:0005516">
    <property type="term" value="F:calmodulin binding"/>
    <property type="evidence" value="ECO:0007669"/>
    <property type="project" value="UniProtKB-KW"/>
</dbReference>
<feature type="region of interest" description="Disordered" evidence="11">
    <location>
        <begin position="349"/>
        <end position="370"/>
    </location>
</feature>
<dbReference type="PROSITE" id="PS00678">
    <property type="entry name" value="WD_REPEATS_1"/>
    <property type="match status" value="3"/>
</dbReference>
<reference evidence="13" key="1">
    <citation type="submission" date="2020-11" db="EMBL/GenBank/DDBJ databases">
        <authorList>
            <person name="Tran Van P."/>
        </authorList>
    </citation>
    <scope>NUCLEOTIDE SEQUENCE</scope>
</reference>
<dbReference type="FunFam" id="2.130.10.10:FF:000079">
    <property type="entry name" value="striatin isoform X1"/>
    <property type="match status" value="1"/>
</dbReference>
<keyword evidence="5 9" id="KW-0853">WD repeat</keyword>
<feature type="repeat" description="WD" evidence="9">
    <location>
        <begin position="412"/>
        <end position="453"/>
    </location>
</feature>
<dbReference type="PROSITE" id="PS50294">
    <property type="entry name" value="WD_REPEATS_REGION"/>
    <property type="match status" value="3"/>
</dbReference>
<dbReference type="Gene3D" id="1.20.5.300">
    <property type="match status" value="1"/>
</dbReference>
<proteinExistence type="inferred from homology"/>
<evidence type="ECO:0000313" key="14">
    <source>
        <dbReference type="Proteomes" id="UP000728032"/>
    </source>
</evidence>
<dbReference type="InterPro" id="IPR036322">
    <property type="entry name" value="WD40_repeat_dom_sf"/>
</dbReference>
<evidence type="ECO:0000256" key="8">
    <source>
        <dbReference type="ARBA" id="ARBA00023054"/>
    </source>
</evidence>
<keyword evidence="14" id="KW-1185">Reference proteome</keyword>
<name>A0A7R9M4E4_9ACAR</name>
<feature type="repeat" description="WD" evidence="9">
    <location>
        <begin position="477"/>
        <end position="508"/>
    </location>
</feature>